<organism evidence="2 3">
    <name type="scientific">Brucella haematophila</name>
    <dbReference type="NCBI Taxonomy" id="419474"/>
    <lineage>
        <taxon>Bacteria</taxon>
        <taxon>Pseudomonadati</taxon>
        <taxon>Pseudomonadota</taxon>
        <taxon>Alphaproteobacteria</taxon>
        <taxon>Hyphomicrobiales</taxon>
        <taxon>Brucellaceae</taxon>
        <taxon>Brucella/Ochrobactrum group</taxon>
        <taxon>Brucella</taxon>
    </lineage>
</organism>
<reference evidence="2 3" key="1">
    <citation type="submission" date="2020-03" db="EMBL/GenBank/DDBJ databases">
        <title>Whole genome sequencing of clinical and environmental type strains of Ochrobactrum.</title>
        <authorList>
            <person name="Dharne M."/>
        </authorList>
    </citation>
    <scope>NUCLEOTIDE SEQUENCE [LARGE SCALE GENOMIC DNA]</scope>
    <source>
        <strain evidence="2 3">CIP 109452</strain>
    </source>
</reference>
<evidence type="ECO:0000259" key="1">
    <source>
        <dbReference type="Pfam" id="PF06742"/>
    </source>
</evidence>
<dbReference type="Gene3D" id="2.60.120.600">
    <property type="entry name" value="Domain of unknown function DUF1214, C-terminal domain"/>
    <property type="match status" value="1"/>
</dbReference>
<evidence type="ECO:0000313" key="2">
    <source>
        <dbReference type="EMBL" id="NKC04846.1"/>
    </source>
</evidence>
<keyword evidence="3" id="KW-1185">Reference proteome</keyword>
<sequence length="101" mass="11267">MRRLNLETDIFCLSRLINGVKLSTAALYSPDYTDLAAKTHTAKQNSDGSTDIYVGSKNPGVDAKRIATIPDKGFFTILRRYGPTKAFFDKTWKPDPVVNIK</sequence>
<dbReference type="EMBL" id="JAAVLN010000003">
    <property type="protein sequence ID" value="NKC04846.1"/>
    <property type="molecule type" value="Genomic_DNA"/>
</dbReference>
<comment type="caution">
    <text evidence="2">The sequence shown here is derived from an EMBL/GenBank/DDBJ whole genome shotgun (WGS) entry which is preliminary data.</text>
</comment>
<feature type="domain" description="DUF1214" evidence="1">
    <location>
        <begin position="35"/>
        <end position="85"/>
    </location>
</feature>
<dbReference type="Proteomes" id="UP000704467">
    <property type="component" value="Unassembled WGS sequence"/>
</dbReference>
<dbReference type="Pfam" id="PF06742">
    <property type="entry name" value="DUF1214"/>
    <property type="match status" value="1"/>
</dbReference>
<evidence type="ECO:0000313" key="3">
    <source>
        <dbReference type="Proteomes" id="UP000704467"/>
    </source>
</evidence>
<dbReference type="SUPFAM" id="SSF160935">
    <property type="entry name" value="VPA0735-like"/>
    <property type="match status" value="1"/>
</dbReference>
<dbReference type="InterPro" id="IPR010621">
    <property type="entry name" value="DUF1214"/>
</dbReference>
<gene>
    <name evidence="2" type="ORF">HED55_21640</name>
</gene>
<name>A0ABX1DPU5_9HYPH</name>
<proteinExistence type="predicted"/>
<protein>
    <submittedName>
        <fullName evidence="2">DUF1214 domain-containing protein</fullName>
    </submittedName>
</protein>
<accession>A0ABX1DPU5</accession>
<dbReference type="InterPro" id="IPR037049">
    <property type="entry name" value="DUF1214_C_sf"/>
</dbReference>